<dbReference type="EMBL" id="JH711579">
    <property type="protein sequence ID" value="EIW80682.1"/>
    <property type="molecule type" value="Genomic_DNA"/>
</dbReference>
<dbReference type="AlphaFoldDB" id="A0A5M3MNE2"/>
<evidence type="ECO:0000313" key="7">
    <source>
        <dbReference type="EMBL" id="EIW80682.1"/>
    </source>
</evidence>
<evidence type="ECO:0000256" key="4">
    <source>
        <dbReference type="ARBA" id="ARBA00023002"/>
    </source>
</evidence>
<keyword evidence="3" id="KW-0223">Dioxygenase</keyword>
<name>A0A5M3MNE2_CONPW</name>
<feature type="non-terminal residue" evidence="7">
    <location>
        <position position="1"/>
    </location>
</feature>
<keyword evidence="5" id="KW-0408">Iron</keyword>
<dbReference type="Proteomes" id="UP000053558">
    <property type="component" value="Unassembled WGS sequence"/>
</dbReference>
<dbReference type="RefSeq" id="XP_007769021.1">
    <property type="nucleotide sequence ID" value="XM_007770831.1"/>
</dbReference>
<dbReference type="Gene3D" id="3.60.130.30">
    <property type="match status" value="1"/>
</dbReference>
<reference evidence="8" key="1">
    <citation type="journal article" date="2012" name="Science">
        <title>The Paleozoic origin of enzymatic lignin decomposition reconstructed from 31 fungal genomes.</title>
        <authorList>
            <person name="Floudas D."/>
            <person name="Binder M."/>
            <person name="Riley R."/>
            <person name="Barry K."/>
            <person name="Blanchette R.A."/>
            <person name="Henrissat B."/>
            <person name="Martinez A.T."/>
            <person name="Otillar R."/>
            <person name="Spatafora J.W."/>
            <person name="Yadav J.S."/>
            <person name="Aerts A."/>
            <person name="Benoit I."/>
            <person name="Boyd A."/>
            <person name="Carlson A."/>
            <person name="Copeland A."/>
            <person name="Coutinho P.M."/>
            <person name="de Vries R.P."/>
            <person name="Ferreira P."/>
            <person name="Findley K."/>
            <person name="Foster B."/>
            <person name="Gaskell J."/>
            <person name="Glotzer D."/>
            <person name="Gorecki P."/>
            <person name="Heitman J."/>
            <person name="Hesse C."/>
            <person name="Hori C."/>
            <person name="Igarashi K."/>
            <person name="Jurgens J.A."/>
            <person name="Kallen N."/>
            <person name="Kersten P."/>
            <person name="Kohler A."/>
            <person name="Kuees U."/>
            <person name="Kumar T.K.A."/>
            <person name="Kuo A."/>
            <person name="LaButti K."/>
            <person name="Larrondo L.F."/>
            <person name="Lindquist E."/>
            <person name="Ling A."/>
            <person name="Lombard V."/>
            <person name="Lucas S."/>
            <person name="Lundell T."/>
            <person name="Martin R."/>
            <person name="McLaughlin D.J."/>
            <person name="Morgenstern I."/>
            <person name="Morin E."/>
            <person name="Murat C."/>
            <person name="Nagy L.G."/>
            <person name="Nolan M."/>
            <person name="Ohm R.A."/>
            <person name="Patyshakuliyeva A."/>
            <person name="Rokas A."/>
            <person name="Ruiz-Duenas F.J."/>
            <person name="Sabat G."/>
            <person name="Salamov A."/>
            <person name="Samejima M."/>
            <person name="Schmutz J."/>
            <person name="Slot J.C."/>
            <person name="St John F."/>
            <person name="Stenlid J."/>
            <person name="Sun H."/>
            <person name="Sun S."/>
            <person name="Syed K."/>
            <person name="Tsang A."/>
            <person name="Wiebenga A."/>
            <person name="Young D."/>
            <person name="Pisabarro A."/>
            <person name="Eastwood D.C."/>
            <person name="Martin F."/>
            <person name="Cullen D."/>
            <person name="Grigoriev I.V."/>
            <person name="Hibbett D.S."/>
        </authorList>
    </citation>
    <scope>NUCLEOTIDE SEQUENCE [LARGE SCALE GENOMIC DNA]</scope>
    <source>
        <strain evidence="8">RWD-64-598 SS2</strain>
    </source>
</reference>
<gene>
    <name evidence="7" type="ORF">CONPUDRAFT_57153</name>
</gene>
<dbReference type="GO" id="GO:0051213">
    <property type="term" value="F:dioxygenase activity"/>
    <property type="evidence" value="ECO:0007669"/>
    <property type="project" value="UniProtKB-KW"/>
</dbReference>
<keyword evidence="4" id="KW-0560">Oxidoreductase</keyword>
<accession>A0A5M3MNE2</accession>
<proteinExistence type="predicted"/>
<dbReference type="OrthoDB" id="2621246at2759"/>
<dbReference type="GeneID" id="19207853"/>
<dbReference type="InterPro" id="IPR024779">
    <property type="entry name" value="2OGFeDO_JBP1/TET_oxygenase_dom"/>
</dbReference>
<organism evidence="7 8">
    <name type="scientific">Coniophora puteana (strain RWD-64-598)</name>
    <name type="common">Brown rot fungus</name>
    <dbReference type="NCBI Taxonomy" id="741705"/>
    <lineage>
        <taxon>Eukaryota</taxon>
        <taxon>Fungi</taxon>
        <taxon>Dikarya</taxon>
        <taxon>Basidiomycota</taxon>
        <taxon>Agaricomycotina</taxon>
        <taxon>Agaricomycetes</taxon>
        <taxon>Agaricomycetidae</taxon>
        <taxon>Boletales</taxon>
        <taxon>Coniophorineae</taxon>
        <taxon>Coniophoraceae</taxon>
        <taxon>Coniophora</taxon>
    </lineage>
</organism>
<evidence type="ECO:0000256" key="5">
    <source>
        <dbReference type="ARBA" id="ARBA00023004"/>
    </source>
</evidence>
<feature type="domain" description="2OGFeDO JBP1/TET oxygenase" evidence="6">
    <location>
        <begin position="8"/>
        <end position="135"/>
    </location>
</feature>
<dbReference type="OMA" id="ELITDWA"/>
<dbReference type="Pfam" id="PF12851">
    <property type="entry name" value="Tet_JBP"/>
    <property type="match status" value="1"/>
</dbReference>
<dbReference type="KEGG" id="cput:CONPUDRAFT_57153"/>
<dbReference type="GO" id="GO:0046872">
    <property type="term" value="F:metal ion binding"/>
    <property type="evidence" value="ECO:0007669"/>
    <property type="project" value="UniProtKB-KW"/>
</dbReference>
<evidence type="ECO:0000256" key="3">
    <source>
        <dbReference type="ARBA" id="ARBA00022964"/>
    </source>
</evidence>
<comment type="cofactor">
    <cofactor evidence="1">
        <name>Fe(2+)</name>
        <dbReference type="ChEBI" id="CHEBI:29033"/>
    </cofactor>
</comment>
<comment type="caution">
    <text evidence="7">The sequence shown here is derived from an EMBL/GenBank/DDBJ whole genome shotgun (WGS) entry which is preliminary data.</text>
</comment>
<evidence type="ECO:0000313" key="8">
    <source>
        <dbReference type="Proteomes" id="UP000053558"/>
    </source>
</evidence>
<evidence type="ECO:0000256" key="2">
    <source>
        <dbReference type="ARBA" id="ARBA00022723"/>
    </source>
</evidence>
<keyword evidence="2" id="KW-0479">Metal-binding</keyword>
<sequence length="154" mass="16988">AKWALDSQETFALLSGVLAVIHPSQFHQGVACMRALEHESAHPELITDWACVFNALSILVNREAIFHRDGGGYYEWYDLLASIGRYCGGQLSFPGLGIDLDYRPGSVVPFCGNALRHGAPPSMGDRVCLAFYMRKSVHVHTQTNVADWSYTSVS</sequence>
<evidence type="ECO:0000259" key="6">
    <source>
        <dbReference type="Pfam" id="PF12851"/>
    </source>
</evidence>
<evidence type="ECO:0000256" key="1">
    <source>
        <dbReference type="ARBA" id="ARBA00001954"/>
    </source>
</evidence>
<protein>
    <recommendedName>
        <fullName evidence="6">2OGFeDO JBP1/TET oxygenase domain-containing protein</fullName>
    </recommendedName>
</protein>
<keyword evidence="8" id="KW-1185">Reference proteome</keyword>